<organism evidence="1 2">
    <name type="scientific">Angomonas deanei</name>
    <dbReference type="NCBI Taxonomy" id="59799"/>
    <lineage>
        <taxon>Eukaryota</taxon>
        <taxon>Discoba</taxon>
        <taxon>Euglenozoa</taxon>
        <taxon>Kinetoplastea</taxon>
        <taxon>Metakinetoplastina</taxon>
        <taxon>Trypanosomatida</taxon>
        <taxon>Trypanosomatidae</taxon>
        <taxon>Strigomonadinae</taxon>
        <taxon>Angomonas</taxon>
    </lineage>
</organism>
<dbReference type="EMBL" id="LR877159">
    <property type="protein sequence ID" value="CAD2219782.1"/>
    <property type="molecule type" value="Genomic_DNA"/>
</dbReference>
<name>A0A7G2CNI2_9TRYP</name>
<sequence length="494" mass="56566">MYPWWALPSSKARKGNEYLAVLATLALDSPRRNLRDAQRDTFLRYKGAATRRNGFRDKILFLYAMGAHHSTTESLQVTDYRDATVVSGGDESLRSVTPPTELRTSSFAVEESLKHLDVMWMINFTDLRPTSKKKLGERISWGVDAEVCMTTKLISFLFYATYQFPGTPFIGEADDDAFLKVPQIIIELENMQTEMLLFNQNSEHYRVKHGYWGALLHDAIPGVTFLEGYLSIVSRSLLQIVIGETTDLVKNVETPTVLKYHDNMSPRDTILMGIVLALSPFRYEYYKLYVANLVEFEDRLFGALVYAVNNHLLDNSCRAGKDLCELVYYRVESPCRAHYMWKAPPKNFIHRRNSVVVHRTITPILDYRVFLYMSNPAGLFNHSDSATAEFIQELRWDEDDAYDKINFAALEQSPLWEELFPADPARREAVLDKGAPWWDDTHIKQKFTFQLGVSRHPFVSKNATQKQHLHPISSAVGDFSFACGLPSVELRCGK</sequence>
<proteinExistence type="predicted"/>
<gene>
    <name evidence="1" type="ORF">ADEAN_000729100</name>
</gene>
<keyword evidence="2" id="KW-1185">Reference proteome</keyword>
<evidence type="ECO:0000313" key="1">
    <source>
        <dbReference type="EMBL" id="CAD2219782.1"/>
    </source>
</evidence>
<dbReference type="VEuPathDB" id="TriTrypDB:ADEAN_000729100"/>
<protein>
    <recommendedName>
        <fullName evidence="3">Hexosyltransferase</fullName>
    </recommendedName>
</protein>
<accession>A0A7G2CNI2</accession>
<evidence type="ECO:0008006" key="3">
    <source>
        <dbReference type="Google" id="ProtNLM"/>
    </source>
</evidence>
<dbReference type="AlphaFoldDB" id="A0A7G2CNI2"/>
<dbReference type="Proteomes" id="UP000515908">
    <property type="component" value="Chromosome 15"/>
</dbReference>
<evidence type="ECO:0000313" key="2">
    <source>
        <dbReference type="Proteomes" id="UP000515908"/>
    </source>
</evidence>
<reference evidence="1 2" key="1">
    <citation type="submission" date="2020-08" db="EMBL/GenBank/DDBJ databases">
        <authorList>
            <person name="Newling K."/>
            <person name="Davey J."/>
            <person name="Forrester S."/>
        </authorList>
    </citation>
    <scope>NUCLEOTIDE SEQUENCE [LARGE SCALE GENOMIC DNA]</scope>
    <source>
        <strain evidence="2">Crithidia deanei Carvalho (ATCC PRA-265)</strain>
    </source>
</reference>